<dbReference type="EMBL" id="BOMQ01000014">
    <property type="protein sequence ID" value="GIE47583.1"/>
    <property type="molecule type" value="Genomic_DNA"/>
</dbReference>
<evidence type="ECO:0000313" key="2">
    <source>
        <dbReference type="EMBL" id="GIE47583.1"/>
    </source>
</evidence>
<evidence type="ECO:0000256" key="1">
    <source>
        <dbReference type="SAM" id="MobiDB-lite"/>
    </source>
</evidence>
<dbReference type="Proteomes" id="UP000647172">
    <property type="component" value="Unassembled WGS sequence"/>
</dbReference>
<protein>
    <submittedName>
        <fullName evidence="2">Uncharacterized protein</fullName>
    </submittedName>
</protein>
<keyword evidence="3" id="KW-1185">Reference proteome</keyword>
<proteinExistence type="predicted"/>
<accession>A0A919MMM8</accession>
<organism evidence="2 3">
    <name type="scientific">Actinoplanes nipponensis</name>
    <dbReference type="NCBI Taxonomy" id="135950"/>
    <lineage>
        <taxon>Bacteria</taxon>
        <taxon>Bacillati</taxon>
        <taxon>Actinomycetota</taxon>
        <taxon>Actinomycetes</taxon>
        <taxon>Micromonosporales</taxon>
        <taxon>Micromonosporaceae</taxon>
        <taxon>Actinoplanes</taxon>
    </lineage>
</organism>
<sequence>MIWTGRTDEAAALGSLLDRTYAEAAAAAARPRTLDREFLIGQFDLWATHLLPAVSAGIAPLWSRRAAARAVWRRLGFGAGADHRCWMAGHLAGLGLDAEALLGPERDDRRPVGAPDGRVVPVRQPLTREAAELVRADYDFVGGFIASARIEASSPDDRRSPARSVEGSMDAHLELVAATRRYADRTAPPPVLDFHAPAATSFVFPPAGRDAARLTGPPAVDVTSADVSVEADGVRLTGPQLTWSPGPESAAFSEVEPPPAGPVDVLSRLHLAIMGQLGLMRHAGRLRRWELAAAGALGGGSGAELFRPVPAALRDRAAARRLRALAATEDPLARAFLAHVARGLPLDLPAAAGAVAPPAPARITVGSAGRLLGEPDFTGTRLRLVDVRPDRAVVHLDARRDGRGTIVVIELTEPLGAAPLTVTPDGLTLTRRPALEATADDIALTIPLPGGDWTVRAAAGSWYVD</sequence>
<reference evidence="2" key="1">
    <citation type="submission" date="2021-01" db="EMBL/GenBank/DDBJ databases">
        <title>Whole genome shotgun sequence of Actinoplanes nipponensis NBRC 14063.</title>
        <authorList>
            <person name="Komaki H."/>
            <person name="Tamura T."/>
        </authorList>
    </citation>
    <scope>NUCLEOTIDE SEQUENCE</scope>
    <source>
        <strain evidence="2">NBRC 14063</strain>
    </source>
</reference>
<feature type="region of interest" description="Disordered" evidence="1">
    <location>
        <begin position="238"/>
        <end position="257"/>
    </location>
</feature>
<dbReference type="AlphaFoldDB" id="A0A919MMM8"/>
<gene>
    <name evidence="2" type="ORF">Ani05nite_11170</name>
</gene>
<dbReference type="RefSeq" id="WP_203765727.1">
    <property type="nucleotide sequence ID" value="NZ_BAAAYJ010000065.1"/>
</dbReference>
<name>A0A919MMM8_9ACTN</name>
<comment type="caution">
    <text evidence="2">The sequence shown here is derived from an EMBL/GenBank/DDBJ whole genome shotgun (WGS) entry which is preliminary data.</text>
</comment>
<evidence type="ECO:0000313" key="3">
    <source>
        <dbReference type="Proteomes" id="UP000647172"/>
    </source>
</evidence>